<dbReference type="Pfam" id="PF00012">
    <property type="entry name" value="HSP70"/>
    <property type="match status" value="2"/>
</dbReference>
<feature type="compositionally biased region" description="Basic and acidic residues" evidence="7">
    <location>
        <begin position="863"/>
        <end position="874"/>
    </location>
</feature>
<dbReference type="Gene3D" id="3.30.420.40">
    <property type="match status" value="2"/>
</dbReference>
<dbReference type="Gene3D" id="3.90.640.10">
    <property type="entry name" value="Actin, Chain A, domain 4"/>
    <property type="match status" value="1"/>
</dbReference>
<keyword evidence="3" id="KW-0963">Cytoplasm</keyword>
<dbReference type="InterPro" id="IPR029047">
    <property type="entry name" value="HSP70_peptide-bd_sf"/>
</dbReference>
<evidence type="ECO:0000256" key="1">
    <source>
        <dbReference type="ARBA" id="ARBA00004496"/>
    </source>
</evidence>
<organism evidence="8 9">
    <name type="scientific">Stylophora pistillata</name>
    <name type="common">Smooth cauliflower coral</name>
    <dbReference type="NCBI Taxonomy" id="50429"/>
    <lineage>
        <taxon>Eukaryota</taxon>
        <taxon>Metazoa</taxon>
        <taxon>Cnidaria</taxon>
        <taxon>Anthozoa</taxon>
        <taxon>Hexacorallia</taxon>
        <taxon>Scleractinia</taxon>
        <taxon>Astrocoeniina</taxon>
        <taxon>Pocilloporidae</taxon>
        <taxon>Stylophora</taxon>
    </lineage>
</organism>
<dbReference type="GO" id="GO:0005829">
    <property type="term" value="C:cytosol"/>
    <property type="evidence" value="ECO:0007669"/>
    <property type="project" value="TreeGrafter"/>
</dbReference>
<dbReference type="GO" id="GO:0005524">
    <property type="term" value="F:ATP binding"/>
    <property type="evidence" value="ECO:0007669"/>
    <property type="project" value="UniProtKB-KW"/>
</dbReference>
<dbReference type="Proteomes" id="UP000225706">
    <property type="component" value="Unassembled WGS sequence"/>
</dbReference>
<comment type="caution">
    <text evidence="8">The sequence shown here is derived from an EMBL/GenBank/DDBJ whole genome shotgun (WGS) entry which is preliminary data.</text>
</comment>
<dbReference type="SUPFAM" id="SSF53067">
    <property type="entry name" value="Actin-like ATPase domain"/>
    <property type="match status" value="2"/>
</dbReference>
<keyword evidence="6" id="KW-0067">ATP-binding</keyword>
<dbReference type="STRING" id="50429.A0A2B4SKN4"/>
<keyword evidence="5" id="KW-0547">Nucleotide-binding</keyword>
<dbReference type="InterPro" id="IPR043129">
    <property type="entry name" value="ATPase_NBD"/>
</dbReference>
<dbReference type="Gene3D" id="2.60.34.10">
    <property type="entry name" value="Substrate Binding Domain Of DNAk, Chain A, domain 1"/>
    <property type="match status" value="1"/>
</dbReference>
<dbReference type="GO" id="GO:0005634">
    <property type="term" value="C:nucleus"/>
    <property type="evidence" value="ECO:0007669"/>
    <property type="project" value="TreeGrafter"/>
</dbReference>
<dbReference type="CDD" id="cd10228">
    <property type="entry name" value="ASKHA_NBD_HSP70_HSPA4_like"/>
    <property type="match status" value="1"/>
</dbReference>
<feature type="region of interest" description="Disordered" evidence="7">
    <location>
        <begin position="808"/>
        <end position="874"/>
    </location>
</feature>
<gene>
    <name evidence="8" type="primary">HSP110</name>
    <name evidence="8" type="ORF">AWC38_SpisGene3909</name>
</gene>
<reference evidence="9" key="1">
    <citation type="journal article" date="2017" name="bioRxiv">
        <title>Comparative analysis of the genomes of Stylophora pistillata and Acropora digitifera provides evidence for extensive differences between species of corals.</title>
        <authorList>
            <person name="Voolstra C.R."/>
            <person name="Li Y."/>
            <person name="Liew Y.J."/>
            <person name="Baumgarten S."/>
            <person name="Zoccola D."/>
            <person name="Flot J.-F."/>
            <person name="Tambutte S."/>
            <person name="Allemand D."/>
            <person name="Aranda M."/>
        </authorList>
    </citation>
    <scope>NUCLEOTIDE SEQUENCE [LARGE SCALE GENOMIC DNA]</scope>
</reference>
<dbReference type="FunFam" id="3.90.640.10:FF:000004">
    <property type="entry name" value="Heat shock 70 kDa protein 4"/>
    <property type="match status" value="1"/>
</dbReference>
<dbReference type="PROSITE" id="PS01036">
    <property type="entry name" value="HSP70_3"/>
    <property type="match status" value="1"/>
</dbReference>
<name>A0A2B4SKN4_STYPI</name>
<dbReference type="InterPro" id="IPR013126">
    <property type="entry name" value="Hsp_70_fam"/>
</dbReference>
<comment type="similarity">
    <text evidence="2">Belongs to the heat shock protein 70 family.</text>
</comment>
<evidence type="ECO:0000256" key="5">
    <source>
        <dbReference type="ARBA" id="ARBA00022741"/>
    </source>
</evidence>
<dbReference type="OrthoDB" id="434160at2759"/>
<proteinExistence type="inferred from homology"/>
<dbReference type="FunFam" id="3.30.30.30:FF:000002">
    <property type="entry name" value="Heat shock 70 kDa protein 4"/>
    <property type="match status" value="1"/>
</dbReference>
<dbReference type="InterPro" id="IPR018181">
    <property type="entry name" value="Heat_shock_70_CS"/>
</dbReference>
<dbReference type="PANTHER" id="PTHR45639:SF4">
    <property type="entry name" value="HSC70CB, ISOFORM G"/>
    <property type="match status" value="1"/>
</dbReference>
<evidence type="ECO:0000256" key="7">
    <source>
        <dbReference type="SAM" id="MobiDB-lite"/>
    </source>
</evidence>
<dbReference type="PANTHER" id="PTHR45639">
    <property type="entry name" value="HSC70CB, ISOFORM G-RELATED"/>
    <property type="match status" value="1"/>
</dbReference>
<feature type="compositionally biased region" description="Basic and acidic residues" evidence="7">
    <location>
        <begin position="824"/>
        <end position="855"/>
    </location>
</feature>
<dbReference type="InterPro" id="IPR029048">
    <property type="entry name" value="HSP70_C_sf"/>
</dbReference>
<dbReference type="AlphaFoldDB" id="A0A2B4SKN4"/>
<evidence type="ECO:0000256" key="6">
    <source>
        <dbReference type="ARBA" id="ARBA00022840"/>
    </source>
</evidence>
<comment type="subcellular location">
    <subcellularLocation>
        <location evidence="1">Cytoplasm</location>
    </subcellularLocation>
</comment>
<feature type="compositionally biased region" description="Basic and acidic residues" evidence="7">
    <location>
        <begin position="562"/>
        <end position="591"/>
    </location>
</feature>
<protein>
    <submittedName>
        <fullName evidence="8">97 kDa heat shock protein</fullName>
    </submittedName>
</protein>
<evidence type="ECO:0000256" key="4">
    <source>
        <dbReference type="ARBA" id="ARBA00022553"/>
    </source>
</evidence>
<keyword evidence="9" id="KW-1185">Reference proteome</keyword>
<evidence type="ECO:0000313" key="9">
    <source>
        <dbReference type="Proteomes" id="UP000225706"/>
    </source>
</evidence>
<accession>A0A2B4SKN4</accession>
<dbReference type="SUPFAM" id="SSF100934">
    <property type="entry name" value="Heat shock protein 70kD (HSP70), C-terminal subdomain"/>
    <property type="match status" value="2"/>
</dbReference>
<evidence type="ECO:0000256" key="3">
    <source>
        <dbReference type="ARBA" id="ARBA00022490"/>
    </source>
</evidence>
<evidence type="ECO:0000313" key="8">
    <source>
        <dbReference type="EMBL" id="PFX31244.1"/>
    </source>
</evidence>
<keyword evidence="4" id="KW-0597">Phosphoprotein</keyword>
<feature type="region of interest" description="Disordered" evidence="7">
    <location>
        <begin position="499"/>
        <end position="604"/>
    </location>
</feature>
<dbReference type="EMBL" id="LSMT01000038">
    <property type="protein sequence ID" value="PFX31244.1"/>
    <property type="molecule type" value="Genomic_DNA"/>
</dbReference>
<dbReference type="PRINTS" id="PR00301">
    <property type="entry name" value="HEATSHOCK70"/>
</dbReference>
<sequence>MSVVGFDVGNESCYIAVARGGGIETIANEFSDRCTPSVVSLGESLRSIGVEGKNQMIFNLKNTVSQFKRLIGRKFSDPVVEDEKKRLPCQLVERQGDCIGVKLHYQGNEEVFSPEQIMAMLLTKLKTISEKELSTKVTDCVVSVPCYYTDRQRRAMLDSVSMAGLNCLRLMNDTTAVALAYGIYKQDLPTDKPRNVVFVDMGHSSVQVSACAFLKGQLKVLATAADPNLGGRNFDELLKDHFVEEFKTKYRLDVSTNAKAGIRLLRECEKLKKLMSANSQEIPLNIECLMDDKDVAGRFKRTDFEEKISSYLQGLEVTLKSLMEKSGLKMADVEAIEIVGGSTRIPAVKDVIKAIFDKDVSTTLNADEAVARGCALQCAMLSPTFRVRDFVVNDVTPYPVVLTWKSQNTEDEGEMEVFAPNHAFPFSKMLTFYRKEPFDLEASYAKNTKLPLKDGFIGRFSIKDVVPNKEGESSKIKVKVRLDIHGVLNVVNASLVEKLPPATEPEAESMEVEGQGEKTKEGTGEAAAPENAQGTQESNESNESSESQDKEATIEPMDTETSETKDPKDGDSSNKEDEGKDAKDSKGKKENGVPAKKKNQVKTVELRVETEVPGLTKSQLQDAIEKECQMVLQDKLEKEKGFAKNAVESYVYDMRGKLYDQLQKYITDEAREKFSELLSVTEDWLYEEGENQSKKVYHDKLAELKKLGDPVEKRLSEATKRPAAFDELGKSIQQIRKILELYAQKDEKYDHIEAEEMKKVEDAVADKDKWFQEKWSAQNSLASHQDPAVYASVILSEKKLLEDTCYTILNKPKPKPKAEPPPPPKEEEKKEEGTGESTTEEKMDQEGEIVEKPSEDQDQEGGEETKPDADMEID</sequence>
<dbReference type="Gene3D" id="3.30.30.30">
    <property type="match status" value="1"/>
</dbReference>
<dbReference type="FunFam" id="3.30.420.40:FF:000767">
    <property type="entry name" value="Heat shock protein 70 (HSP70)-4, putative"/>
    <property type="match status" value="1"/>
</dbReference>
<evidence type="ECO:0000256" key="2">
    <source>
        <dbReference type="ARBA" id="ARBA00007381"/>
    </source>
</evidence>
<dbReference type="FunFam" id="1.20.1270.10:FF:000002">
    <property type="entry name" value="Heat shock 70 kDa protein 4"/>
    <property type="match status" value="1"/>
</dbReference>
<dbReference type="SUPFAM" id="SSF100920">
    <property type="entry name" value="Heat shock protein 70kD (HSP70), peptide-binding domain"/>
    <property type="match status" value="1"/>
</dbReference>
<dbReference type="GO" id="GO:0140662">
    <property type="term" value="F:ATP-dependent protein folding chaperone"/>
    <property type="evidence" value="ECO:0007669"/>
    <property type="project" value="InterPro"/>
</dbReference>
<dbReference type="FunFam" id="3.30.420.40:FF:000171">
    <property type="entry name" value="Heat shock 70 kDa protein 4"/>
    <property type="match status" value="2"/>
</dbReference>
<keyword evidence="8" id="KW-0346">Stress response</keyword>
<dbReference type="Gene3D" id="1.20.1270.10">
    <property type="match status" value="1"/>
</dbReference>